<dbReference type="EMBL" id="CP001157">
    <property type="protein sequence ID" value="ACO79006.1"/>
    <property type="molecule type" value="Genomic_DNA"/>
</dbReference>
<dbReference type="AlphaFoldDB" id="C1DL04"/>
<dbReference type="Proteomes" id="UP000002424">
    <property type="component" value="Chromosome"/>
</dbReference>
<keyword evidence="2" id="KW-1185">Reference proteome</keyword>
<accession>C1DL04</accession>
<sequence>MCLPIHECVRMSADGSGIIRAGDFGGTRCGLYCRLRLETVMVETKPRRGPNVSQLS</sequence>
<proteinExistence type="predicted"/>
<organism evidence="1 2">
    <name type="scientific">Azotobacter vinelandii (strain DJ / ATCC BAA-1303)</name>
    <dbReference type="NCBI Taxonomy" id="322710"/>
    <lineage>
        <taxon>Bacteria</taxon>
        <taxon>Pseudomonadati</taxon>
        <taxon>Pseudomonadota</taxon>
        <taxon>Gammaproteobacteria</taxon>
        <taxon>Pseudomonadales</taxon>
        <taxon>Pseudomonadaceae</taxon>
        <taxon>Azotobacter</taxon>
    </lineage>
</organism>
<dbReference type="KEGG" id="avn:Avin_28340"/>
<protein>
    <submittedName>
        <fullName evidence="1">Uncharacterized protein</fullName>
    </submittedName>
</protein>
<dbReference type="EnsemblBacteria" id="ACO79006">
    <property type="protein sequence ID" value="ACO79006"/>
    <property type="gene ID" value="Avin_28340"/>
</dbReference>
<gene>
    <name evidence="1" type="ordered locus">Avin_28340</name>
</gene>
<reference evidence="1 2" key="1">
    <citation type="journal article" date="2009" name="J. Bacteriol.">
        <title>Genome sequence of Azotobacter vinelandii, an obligate aerobe specialized to support diverse anaerobic metabolic processes.</title>
        <authorList>
            <person name="Setubal J.C."/>
            <person name="dos Santos P."/>
            <person name="Goldman B.S."/>
            <person name="Ertesvag H."/>
            <person name="Espin G."/>
            <person name="Rubio L.M."/>
            <person name="Valla S."/>
            <person name="Almeida N.F."/>
            <person name="Balasubramanian D."/>
            <person name="Cromes L."/>
            <person name="Curatti L."/>
            <person name="Du Z."/>
            <person name="Godsy E."/>
            <person name="Goodner B."/>
            <person name="Hellner-Burris K."/>
            <person name="Hernandez J.A."/>
            <person name="Houmiel K."/>
            <person name="Imperial J."/>
            <person name="Kennedy C."/>
            <person name="Larson T.J."/>
            <person name="Latreille P."/>
            <person name="Ligon L.S."/>
            <person name="Lu J."/>
            <person name="Maerk M."/>
            <person name="Miller N.M."/>
            <person name="Norton S."/>
            <person name="O'Carroll I.P."/>
            <person name="Paulsen I."/>
            <person name="Raulfs E.C."/>
            <person name="Roemer R."/>
            <person name="Rosser J."/>
            <person name="Segura D."/>
            <person name="Slater S."/>
            <person name="Stricklin S.L."/>
            <person name="Studholme D.J."/>
            <person name="Sun J."/>
            <person name="Viana C.J."/>
            <person name="Wallin E."/>
            <person name="Wang B."/>
            <person name="Wheeler C."/>
            <person name="Zhu H."/>
            <person name="Dean D.R."/>
            <person name="Dixon R."/>
            <person name="Wood D."/>
        </authorList>
    </citation>
    <scope>NUCLEOTIDE SEQUENCE [LARGE SCALE GENOMIC DNA]</scope>
    <source>
        <strain evidence="2">DJ / ATCC BAA-1303</strain>
    </source>
</reference>
<evidence type="ECO:0000313" key="2">
    <source>
        <dbReference type="Proteomes" id="UP000002424"/>
    </source>
</evidence>
<dbReference type="HOGENOM" id="CLU_3004138_0_0_6"/>
<evidence type="ECO:0000313" key="1">
    <source>
        <dbReference type="EMBL" id="ACO79006.1"/>
    </source>
</evidence>
<dbReference type="STRING" id="322710.Avin_28340"/>
<name>C1DL04_AZOVD</name>